<sequence length="378" mass="44040">MNQQIPKSLVSIWQHPTKNDLLIQDEMNQMNLTRDTNLLSQILGVQLELVKTYPDLIKQYTKEYRTTNNFEITLKGSPEPWYLVKRLTYNLESPWTLTKSQLVMVNWMMNKQEQQTFKIVEQSKHYLQAIQEEQIFRDVESVMGSKAFTITKNVQTLFVENVEDRITTVNTTNSSNTVQKEYYGITTETKPVDAIKKKYGKNSIVVTATNYAVNHDQMYQQISDDNASDKEIIREQLIDSGSLITCTSCGTEKLKQQMENWGGSFFCKIEERLVHTIALELINPNYTFEGRLRHWTESTRKRTSYNEVNLTLTREIFEEIQLGRINPQTVNREIQLNDVFSTPNGIMLQQFINEEITDETDEQLFGQLILMKLNSKGQ</sequence>
<dbReference type="AlphaFoldDB" id="A0A9N9I944"/>
<organism evidence="1 2">
    <name type="scientific">Ambispora leptoticha</name>
    <dbReference type="NCBI Taxonomy" id="144679"/>
    <lineage>
        <taxon>Eukaryota</taxon>
        <taxon>Fungi</taxon>
        <taxon>Fungi incertae sedis</taxon>
        <taxon>Mucoromycota</taxon>
        <taxon>Glomeromycotina</taxon>
        <taxon>Glomeromycetes</taxon>
        <taxon>Archaeosporales</taxon>
        <taxon>Ambisporaceae</taxon>
        <taxon>Ambispora</taxon>
    </lineage>
</organism>
<gene>
    <name evidence="1" type="ORF">ALEPTO_LOCUS12381</name>
</gene>
<protein>
    <submittedName>
        <fullName evidence="1">7933_t:CDS:1</fullName>
    </submittedName>
</protein>
<evidence type="ECO:0000313" key="1">
    <source>
        <dbReference type="EMBL" id="CAG8724392.1"/>
    </source>
</evidence>
<proteinExistence type="predicted"/>
<comment type="caution">
    <text evidence="1">The sequence shown here is derived from an EMBL/GenBank/DDBJ whole genome shotgun (WGS) entry which is preliminary data.</text>
</comment>
<dbReference type="OrthoDB" id="2494239at2759"/>
<accession>A0A9N9I944</accession>
<name>A0A9N9I944_9GLOM</name>
<dbReference type="EMBL" id="CAJVPS010027596">
    <property type="protein sequence ID" value="CAG8724392.1"/>
    <property type="molecule type" value="Genomic_DNA"/>
</dbReference>
<evidence type="ECO:0000313" key="2">
    <source>
        <dbReference type="Proteomes" id="UP000789508"/>
    </source>
</evidence>
<dbReference type="Proteomes" id="UP000789508">
    <property type="component" value="Unassembled WGS sequence"/>
</dbReference>
<keyword evidence="2" id="KW-1185">Reference proteome</keyword>
<reference evidence="1" key="1">
    <citation type="submission" date="2021-06" db="EMBL/GenBank/DDBJ databases">
        <authorList>
            <person name="Kallberg Y."/>
            <person name="Tangrot J."/>
            <person name="Rosling A."/>
        </authorList>
    </citation>
    <scope>NUCLEOTIDE SEQUENCE</scope>
    <source>
        <strain evidence="1">FL130A</strain>
    </source>
</reference>